<geneLocation type="mitochondrion" evidence="2"/>
<feature type="transmembrane region" description="Helical" evidence="1">
    <location>
        <begin position="13"/>
        <end position="36"/>
    </location>
</feature>
<evidence type="ECO:0000256" key="1">
    <source>
        <dbReference type="SAM" id="Phobius"/>
    </source>
</evidence>
<sequence>MNNNLLLENSNDIAYTSLYIGISLGIILGCTLYYIIRSNYTANSTNNAEAVTNENVEAVTNENVEAVTNENIEALINENIEAWMAHADIDAIIESESSSESDYQSAFESDSDSTSDFESIINDEDIFFMPNVDFDVCPIEELKLFEFNSLYAREIADHAITDEEIMEFLSWFSKEELATNWINDVFLFVISIV</sequence>
<dbReference type="GeneID" id="36940851"/>
<gene>
    <name evidence="2" type="primary">orf193</name>
</gene>
<evidence type="ECO:0000313" key="2">
    <source>
        <dbReference type="EMBL" id="AWB36187.1"/>
    </source>
</evidence>
<keyword evidence="2" id="KW-0496">Mitochondrion</keyword>
<name>A0A2S0U3X5_9AGAM</name>
<keyword evidence="1" id="KW-1133">Transmembrane helix</keyword>
<dbReference type="RefSeq" id="YP_009487285.1">
    <property type="nucleotide sequence ID" value="NC_037776.1"/>
</dbReference>
<keyword evidence="1" id="KW-0472">Membrane</keyword>
<keyword evidence="1" id="KW-0812">Transmembrane</keyword>
<dbReference type="AlphaFoldDB" id="A0A2S0U3X5"/>
<dbReference type="EMBL" id="MH138075">
    <property type="protein sequence ID" value="AWB36187.1"/>
    <property type="molecule type" value="Genomic_DNA"/>
</dbReference>
<organism evidence="2">
    <name type="scientific">Russula lepida</name>
    <dbReference type="NCBI Taxonomy" id="152963"/>
    <lineage>
        <taxon>Eukaryota</taxon>
        <taxon>Fungi</taxon>
        <taxon>Dikarya</taxon>
        <taxon>Basidiomycota</taxon>
        <taxon>Agaricomycotina</taxon>
        <taxon>Agaricomycetes</taxon>
        <taxon>Russulales</taxon>
        <taxon>Russulaceae</taxon>
        <taxon>Russula</taxon>
    </lineage>
</organism>
<proteinExistence type="predicted"/>
<protein>
    <submittedName>
        <fullName evidence="2">Uncharacterized protein</fullName>
    </submittedName>
</protein>
<reference evidence="2" key="1">
    <citation type="journal article" date="2018" name="Int. J. Biol. Macromol.">
        <title>Characterization and comparative mitogenomic analysis of six newly sequenced mitochondrial genomes from ectomycorrhizal fungi (Russula) and phylogenetic analysis of the Agaricomycetes.</title>
        <authorList>
            <person name="Li Q."/>
            <person name="Wang Q."/>
            <person name="Chen C."/>
            <person name="Jin X."/>
            <person name="Chen Z."/>
            <person name="Xiong C."/>
            <person name="Li P."/>
            <person name="Zhao J."/>
            <person name="Huang W."/>
        </authorList>
    </citation>
    <scope>NUCLEOTIDE SEQUENCE</scope>
</reference>
<accession>A0A2S0U3X5</accession>